<dbReference type="EMBL" id="GEDG01038443">
    <property type="protein sequence ID" value="JAP07591.1"/>
    <property type="molecule type" value="Transcribed_RNA"/>
</dbReference>
<sequence length="68" mass="7499">MGLHISGAMGQIFPPLTVIPRRGIHIWRDPFKSIGLKAISCFSIDCPCGHIEMLKKPLSIVLTSTLVR</sequence>
<organism evidence="1">
    <name type="scientific">Solanum chacoense</name>
    <name type="common">Chaco potato</name>
    <dbReference type="NCBI Taxonomy" id="4108"/>
    <lineage>
        <taxon>Eukaryota</taxon>
        <taxon>Viridiplantae</taxon>
        <taxon>Streptophyta</taxon>
        <taxon>Embryophyta</taxon>
        <taxon>Tracheophyta</taxon>
        <taxon>Spermatophyta</taxon>
        <taxon>Magnoliopsida</taxon>
        <taxon>eudicotyledons</taxon>
        <taxon>Gunneridae</taxon>
        <taxon>Pentapetalae</taxon>
        <taxon>asterids</taxon>
        <taxon>lamiids</taxon>
        <taxon>Solanales</taxon>
        <taxon>Solanaceae</taxon>
        <taxon>Solanoideae</taxon>
        <taxon>Solaneae</taxon>
        <taxon>Solanum</taxon>
    </lineage>
</organism>
<accession>A0A0V0GIL8</accession>
<reference evidence="1" key="1">
    <citation type="submission" date="2015-12" db="EMBL/GenBank/DDBJ databases">
        <title>Gene expression during late stages of embryo sac development: a critical building block for successful pollen-pistil interactions.</title>
        <authorList>
            <person name="Liu Y."/>
            <person name="Joly V."/>
            <person name="Sabar M."/>
            <person name="Matton D.P."/>
        </authorList>
    </citation>
    <scope>NUCLEOTIDE SEQUENCE</scope>
</reference>
<protein>
    <submittedName>
        <fullName evidence="1">Putative ovule protein</fullName>
    </submittedName>
</protein>
<dbReference type="AlphaFoldDB" id="A0A0V0GIL8"/>
<name>A0A0V0GIL8_SOLCH</name>
<proteinExistence type="predicted"/>
<feature type="non-terminal residue" evidence="1">
    <location>
        <position position="68"/>
    </location>
</feature>
<evidence type="ECO:0000313" key="1">
    <source>
        <dbReference type="EMBL" id="JAP07591.1"/>
    </source>
</evidence>